<evidence type="ECO:0000313" key="11">
    <source>
        <dbReference type="EMBL" id="MBB5159818.1"/>
    </source>
</evidence>
<sequence>MSVPETTRSVTAPAVRLTGLSVSARRGNDLKPLTFDTSFEVARGETLCVVGESGSGKSITVRALAGLLPPGLEAAGSALVDGHEMVNVPERSLRHLRGTTVSLLMQDPFTILNPLQTVRAHIRESLPAGAHEDELVARLAEVQIKNPKVLDRYPFQLSGGMRQRVALATALAKDPLLLIADEPTTALDATTQKEILDLIGRLQADRGMSVILVTHDLRLGFAYSDNVVVMYAGNIVECGSAKGIDARSAHPYTEGLLRSIPRVDLRAQLVGIPGTIIPAEETIGRCAFSNRCQWNSHVCVEAQPPLTQVGPEHYSACVRIGEIDSEVHARQVAVTSSSLQAQGRRAEVLRVTDLTKVFRDRRTHQDHHALKGVSLSIRKGQSLGVIGESGSGKTTLARCVLGLENATTGSIHINNTDASAYSRLTAADRRAVRRSVQCVFQDPYTSLNPARTVGSTLQEALDLLPAQRRGHSPADLLELVRLPRTYAVRKPSTLSGGERQRAAIARGLALNPELLICDEPVSALDVSVQAQILGVLNRAHAELGTAMLFITHDLGVVRQATDDVVVMYQGEIVEEGPTEAVLDDPRHEYTRRLLRALEFEARTRVVR</sequence>
<feature type="domain" description="ABC transporter" evidence="10">
    <location>
        <begin position="15"/>
        <end position="257"/>
    </location>
</feature>
<accession>A0A840QK07</accession>
<organism evidence="11 12">
    <name type="scientific">Saccharopolyspora phatthalungensis</name>
    <dbReference type="NCBI Taxonomy" id="664693"/>
    <lineage>
        <taxon>Bacteria</taxon>
        <taxon>Bacillati</taxon>
        <taxon>Actinomycetota</taxon>
        <taxon>Actinomycetes</taxon>
        <taxon>Pseudonocardiales</taxon>
        <taxon>Pseudonocardiaceae</taxon>
        <taxon>Saccharopolyspora</taxon>
    </lineage>
</organism>
<evidence type="ECO:0000313" key="12">
    <source>
        <dbReference type="Proteomes" id="UP000584374"/>
    </source>
</evidence>
<name>A0A840QK07_9PSEU</name>
<dbReference type="EMBL" id="JACHIW010000003">
    <property type="protein sequence ID" value="MBB5159818.1"/>
    <property type="molecule type" value="Genomic_DNA"/>
</dbReference>
<evidence type="ECO:0000256" key="5">
    <source>
        <dbReference type="ARBA" id="ARBA00022519"/>
    </source>
</evidence>
<dbReference type="PROSITE" id="PS00211">
    <property type="entry name" value="ABC_TRANSPORTER_1"/>
    <property type="match status" value="2"/>
</dbReference>
<dbReference type="InterPro" id="IPR027417">
    <property type="entry name" value="P-loop_NTPase"/>
</dbReference>
<dbReference type="GO" id="GO:0016887">
    <property type="term" value="F:ATP hydrolysis activity"/>
    <property type="evidence" value="ECO:0007669"/>
    <property type="project" value="InterPro"/>
</dbReference>
<dbReference type="Proteomes" id="UP000584374">
    <property type="component" value="Unassembled WGS sequence"/>
</dbReference>
<keyword evidence="8" id="KW-1278">Translocase</keyword>
<dbReference type="NCBIfam" id="TIGR01727">
    <property type="entry name" value="oligo_HPY"/>
    <property type="match status" value="1"/>
</dbReference>
<dbReference type="AlphaFoldDB" id="A0A840QK07"/>
<keyword evidence="4" id="KW-1003">Cell membrane</keyword>
<keyword evidence="12" id="KW-1185">Reference proteome</keyword>
<evidence type="ECO:0000256" key="2">
    <source>
        <dbReference type="ARBA" id="ARBA00005417"/>
    </source>
</evidence>
<evidence type="ECO:0000256" key="8">
    <source>
        <dbReference type="ARBA" id="ARBA00022967"/>
    </source>
</evidence>
<keyword evidence="7 11" id="KW-0067">ATP-binding</keyword>
<keyword evidence="5" id="KW-0997">Cell inner membrane</keyword>
<evidence type="ECO:0000256" key="9">
    <source>
        <dbReference type="ARBA" id="ARBA00023136"/>
    </source>
</evidence>
<dbReference type="Pfam" id="PF08352">
    <property type="entry name" value="oligo_HPY"/>
    <property type="match status" value="2"/>
</dbReference>
<dbReference type="GO" id="GO:0005886">
    <property type="term" value="C:plasma membrane"/>
    <property type="evidence" value="ECO:0007669"/>
    <property type="project" value="UniProtKB-SubCell"/>
</dbReference>
<dbReference type="InterPro" id="IPR003593">
    <property type="entry name" value="AAA+_ATPase"/>
</dbReference>
<keyword evidence="3" id="KW-0813">Transport</keyword>
<evidence type="ECO:0000256" key="4">
    <source>
        <dbReference type="ARBA" id="ARBA00022475"/>
    </source>
</evidence>
<dbReference type="InterPro" id="IPR017871">
    <property type="entry name" value="ABC_transporter-like_CS"/>
</dbReference>
<protein>
    <submittedName>
        <fullName evidence="11">Peptide/nickel transport system ATP-binding protein</fullName>
    </submittedName>
</protein>
<evidence type="ECO:0000256" key="3">
    <source>
        <dbReference type="ARBA" id="ARBA00022448"/>
    </source>
</evidence>
<dbReference type="NCBIfam" id="NF008453">
    <property type="entry name" value="PRK11308.1"/>
    <property type="match status" value="2"/>
</dbReference>
<comment type="subcellular location">
    <subcellularLocation>
        <location evidence="1">Cell membrane</location>
        <topology evidence="1">Peripheral membrane protein</topology>
    </subcellularLocation>
</comment>
<keyword evidence="9" id="KW-0472">Membrane</keyword>
<feature type="domain" description="ABC transporter" evidence="10">
    <location>
        <begin position="349"/>
        <end position="594"/>
    </location>
</feature>
<dbReference type="GO" id="GO:0005524">
    <property type="term" value="F:ATP binding"/>
    <property type="evidence" value="ECO:0007669"/>
    <property type="project" value="UniProtKB-KW"/>
</dbReference>
<dbReference type="RefSeq" id="WP_184732816.1">
    <property type="nucleotide sequence ID" value="NZ_JACHIW010000003.1"/>
</dbReference>
<dbReference type="InterPro" id="IPR050388">
    <property type="entry name" value="ABC_Ni/Peptide_Import"/>
</dbReference>
<proteinExistence type="inferred from homology"/>
<gene>
    <name evidence="11" type="ORF">BJ970_007418</name>
</gene>
<dbReference type="Pfam" id="PF00005">
    <property type="entry name" value="ABC_tran"/>
    <property type="match status" value="2"/>
</dbReference>
<dbReference type="InterPro" id="IPR013563">
    <property type="entry name" value="Oligopep_ABC_C"/>
</dbReference>
<dbReference type="PANTHER" id="PTHR43297">
    <property type="entry name" value="OLIGOPEPTIDE TRANSPORT ATP-BINDING PROTEIN APPD"/>
    <property type="match status" value="1"/>
</dbReference>
<evidence type="ECO:0000256" key="7">
    <source>
        <dbReference type="ARBA" id="ARBA00022840"/>
    </source>
</evidence>
<dbReference type="Gene3D" id="3.40.50.300">
    <property type="entry name" value="P-loop containing nucleotide triphosphate hydrolases"/>
    <property type="match status" value="2"/>
</dbReference>
<evidence type="ECO:0000256" key="1">
    <source>
        <dbReference type="ARBA" id="ARBA00004202"/>
    </source>
</evidence>
<evidence type="ECO:0000256" key="6">
    <source>
        <dbReference type="ARBA" id="ARBA00022741"/>
    </source>
</evidence>
<dbReference type="SMART" id="SM00382">
    <property type="entry name" value="AAA"/>
    <property type="match status" value="2"/>
</dbReference>
<comment type="caution">
    <text evidence="11">The sequence shown here is derived from an EMBL/GenBank/DDBJ whole genome shotgun (WGS) entry which is preliminary data.</text>
</comment>
<dbReference type="PANTHER" id="PTHR43297:SF14">
    <property type="entry name" value="ATPASE AAA-TYPE CORE DOMAIN-CONTAINING PROTEIN"/>
    <property type="match status" value="1"/>
</dbReference>
<dbReference type="InterPro" id="IPR003439">
    <property type="entry name" value="ABC_transporter-like_ATP-bd"/>
</dbReference>
<comment type="similarity">
    <text evidence="2">Belongs to the ABC transporter superfamily.</text>
</comment>
<dbReference type="CDD" id="cd03257">
    <property type="entry name" value="ABC_NikE_OppD_transporters"/>
    <property type="match status" value="2"/>
</dbReference>
<reference evidence="11 12" key="1">
    <citation type="submission" date="2020-08" db="EMBL/GenBank/DDBJ databases">
        <title>Sequencing the genomes of 1000 actinobacteria strains.</title>
        <authorList>
            <person name="Klenk H.-P."/>
        </authorList>
    </citation>
    <scope>NUCLEOTIDE SEQUENCE [LARGE SCALE GENOMIC DNA]</scope>
    <source>
        <strain evidence="11 12">DSM 45584</strain>
    </source>
</reference>
<dbReference type="GO" id="GO:0015833">
    <property type="term" value="P:peptide transport"/>
    <property type="evidence" value="ECO:0007669"/>
    <property type="project" value="InterPro"/>
</dbReference>
<dbReference type="PROSITE" id="PS50893">
    <property type="entry name" value="ABC_TRANSPORTER_2"/>
    <property type="match status" value="2"/>
</dbReference>
<evidence type="ECO:0000259" key="10">
    <source>
        <dbReference type="PROSITE" id="PS50893"/>
    </source>
</evidence>
<keyword evidence="6" id="KW-0547">Nucleotide-binding</keyword>
<dbReference type="SUPFAM" id="SSF52540">
    <property type="entry name" value="P-loop containing nucleoside triphosphate hydrolases"/>
    <property type="match status" value="2"/>
</dbReference>